<comment type="subcellular location">
    <subcellularLocation>
        <location evidence="1">Membrane</location>
        <topology evidence="1">Multi-pass membrane protein</topology>
    </subcellularLocation>
</comment>
<dbReference type="PANTHER" id="PTHR43632">
    <property type="entry name" value="PERMEASE COMPONENT OF TUNGSTATE ABC TRANSPORTER"/>
    <property type="match status" value="1"/>
</dbReference>
<feature type="transmembrane region" description="Helical" evidence="5">
    <location>
        <begin position="154"/>
        <end position="181"/>
    </location>
</feature>
<dbReference type="InterPro" id="IPR035906">
    <property type="entry name" value="MetI-like_sf"/>
</dbReference>
<feature type="transmembrane region" description="Helical" evidence="5">
    <location>
        <begin position="30"/>
        <end position="53"/>
    </location>
</feature>
<sequence>MNYLLEAFYEAIHLIFSLDPEVLNIAATSVYVSAIAIVFASVTAVPLGFIVGISQFYGRGTLITLLNTSMAIPTVVIGLLGYALISRQGLLGDWNLLFTPQAMMLGQYILATPMIMALTVSATQGVDPRVRKTAIVLGANSFQSAMTILSEARFALMAAIISGFGRIIGEVGASMMLGGNIKGYTRNLATAIALETSKGEFGFGLALGLILLAIALFINMLLRFLQQKV</sequence>
<dbReference type="GO" id="GO:0016020">
    <property type="term" value="C:membrane"/>
    <property type="evidence" value="ECO:0007669"/>
    <property type="project" value="UniProtKB-SubCell"/>
</dbReference>
<evidence type="ECO:0000313" key="7">
    <source>
        <dbReference type="EMBL" id="GAK50508.1"/>
    </source>
</evidence>
<evidence type="ECO:0000256" key="5">
    <source>
        <dbReference type="SAM" id="Phobius"/>
    </source>
</evidence>
<organism evidence="7">
    <name type="scientific">Candidatus Moduliflexus flocculans</name>
    <dbReference type="NCBI Taxonomy" id="1499966"/>
    <lineage>
        <taxon>Bacteria</taxon>
        <taxon>Candidatus Moduliflexota</taxon>
        <taxon>Candidatus Moduliflexia</taxon>
        <taxon>Candidatus Moduliflexales</taxon>
        <taxon>Candidatus Moduliflexaceae</taxon>
    </lineage>
</organism>
<proteinExistence type="predicted"/>
<evidence type="ECO:0000256" key="1">
    <source>
        <dbReference type="ARBA" id="ARBA00004141"/>
    </source>
</evidence>
<evidence type="ECO:0000259" key="6">
    <source>
        <dbReference type="PROSITE" id="PS50928"/>
    </source>
</evidence>
<feature type="transmembrane region" description="Helical" evidence="5">
    <location>
        <begin position="65"/>
        <end position="85"/>
    </location>
</feature>
<dbReference type="SUPFAM" id="SSF161098">
    <property type="entry name" value="MetI-like"/>
    <property type="match status" value="1"/>
</dbReference>
<keyword evidence="4 5" id="KW-0472">Membrane</keyword>
<keyword evidence="3 5" id="KW-1133">Transmembrane helix</keyword>
<name>A0A0S6VX99_9BACT</name>
<dbReference type="EMBL" id="DF820456">
    <property type="protein sequence ID" value="GAK50508.1"/>
    <property type="molecule type" value="Genomic_DNA"/>
</dbReference>
<dbReference type="CDD" id="cd06261">
    <property type="entry name" value="TM_PBP2"/>
    <property type="match status" value="1"/>
</dbReference>
<evidence type="ECO:0000256" key="4">
    <source>
        <dbReference type="ARBA" id="ARBA00023136"/>
    </source>
</evidence>
<dbReference type="GO" id="GO:0055085">
    <property type="term" value="P:transmembrane transport"/>
    <property type="evidence" value="ECO:0007669"/>
    <property type="project" value="InterPro"/>
</dbReference>
<dbReference type="AlphaFoldDB" id="A0A0S6VX99"/>
<dbReference type="InterPro" id="IPR049783">
    <property type="entry name" value="ABC_perm_TupB-like"/>
</dbReference>
<protein>
    <submittedName>
        <fullName evidence="7">ABC-type transport system, permease subunit</fullName>
    </submittedName>
</protein>
<reference evidence="7" key="1">
    <citation type="journal article" date="2015" name="PeerJ">
        <title>First genomic representation of candidate bacterial phylum KSB3 points to enhanced environmental sensing as a trigger of wastewater bulking.</title>
        <authorList>
            <person name="Sekiguchi Y."/>
            <person name="Ohashi A."/>
            <person name="Parks D.H."/>
            <person name="Yamauchi T."/>
            <person name="Tyson G.W."/>
            <person name="Hugenholtz P."/>
        </authorList>
    </citation>
    <scope>NUCLEOTIDE SEQUENCE [LARGE SCALE GENOMIC DNA]</scope>
</reference>
<keyword evidence="8" id="KW-1185">Reference proteome</keyword>
<feature type="domain" description="ABC transmembrane type-1" evidence="6">
    <location>
        <begin position="26"/>
        <end position="222"/>
    </location>
</feature>
<gene>
    <name evidence="7" type="ORF">U14_01739</name>
</gene>
<evidence type="ECO:0000313" key="8">
    <source>
        <dbReference type="Proteomes" id="UP000030700"/>
    </source>
</evidence>
<dbReference type="STRING" id="1499966.U14_01739"/>
<dbReference type="NCBIfam" id="NF038017">
    <property type="entry name" value="ABC_perm1"/>
    <property type="match status" value="1"/>
</dbReference>
<dbReference type="Proteomes" id="UP000030700">
    <property type="component" value="Unassembled WGS sequence"/>
</dbReference>
<keyword evidence="2 5" id="KW-0812">Transmembrane</keyword>
<dbReference type="Gene3D" id="1.10.3720.10">
    <property type="entry name" value="MetI-like"/>
    <property type="match status" value="1"/>
</dbReference>
<feature type="transmembrane region" description="Helical" evidence="5">
    <location>
        <begin position="105"/>
        <end position="123"/>
    </location>
</feature>
<dbReference type="PROSITE" id="PS50928">
    <property type="entry name" value="ABC_TM1"/>
    <property type="match status" value="1"/>
</dbReference>
<evidence type="ECO:0000256" key="2">
    <source>
        <dbReference type="ARBA" id="ARBA00022692"/>
    </source>
</evidence>
<accession>A0A0S6VX99</accession>
<dbReference type="PANTHER" id="PTHR43632:SF1">
    <property type="entry name" value="PERMEASE COMPONENT OF TUNGSTATE ABC TRANSPORTER"/>
    <property type="match status" value="1"/>
</dbReference>
<evidence type="ECO:0000256" key="3">
    <source>
        <dbReference type="ARBA" id="ARBA00022989"/>
    </source>
</evidence>
<dbReference type="InterPro" id="IPR000515">
    <property type="entry name" value="MetI-like"/>
</dbReference>
<dbReference type="HOGENOM" id="CLU_016047_14_2_0"/>
<feature type="transmembrane region" description="Helical" evidence="5">
    <location>
        <begin position="201"/>
        <end position="222"/>
    </location>
</feature>